<dbReference type="EMBL" id="LAFY01004217">
    <property type="protein sequence ID" value="KJX93777.1"/>
    <property type="molecule type" value="Genomic_DNA"/>
</dbReference>
<reference evidence="1 2" key="1">
    <citation type="submission" date="2015-03" db="EMBL/GenBank/DDBJ databases">
        <title>RNA-seq based gene annotation and comparative genomics of four Zymoseptoria species reveal species-specific pathogenicity related genes and transposable element activity.</title>
        <authorList>
            <person name="Grandaubert J."/>
            <person name="Bhattacharyya A."/>
            <person name="Stukenbrock E.H."/>
        </authorList>
    </citation>
    <scope>NUCLEOTIDE SEQUENCE [LARGE SCALE GENOMIC DNA]</scope>
    <source>
        <strain evidence="1 2">Zb18110</strain>
    </source>
</reference>
<organism evidence="1 2">
    <name type="scientific">Zymoseptoria brevis</name>
    <dbReference type="NCBI Taxonomy" id="1047168"/>
    <lineage>
        <taxon>Eukaryota</taxon>
        <taxon>Fungi</taxon>
        <taxon>Dikarya</taxon>
        <taxon>Ascomycota</taxon>
        <taxon>Pezizomycotina</taxon>
        <taxon>Dothideomycetes</taxon>
        <taxon>Dothideomycetidae</taxon>
        <taxon>Mycosphaerellales</taxon>
        <taxon>Mycosphaerellaceae</taxon>
        <taxon>Zymoseptoria</taxon>
    </lineage>
</organism>
<dbReference type="AlphaFoldDB" id="A0A0F4G9T5"/>
<keyword evidence="2" id="KW-1185">Reference proteome</keyword>
<accession>A0A0F4G9T5</accession>
<proteinExistence type="predicted"/>
<evidence type="ECO:0000313" key="2">
    <source>
        <dbReference type="Proteomes" id="UP000033647"/>
    </source>
</evidence>
<protein>
    <submittedName>
        <fullName evidence="1">Uncharacterized protein</fullName>
    </submittedName>
</protein>
<evidence type="ECO:0000313" key="1">
    <source>
        <dbReference type="EMBL" id="KJX93777.1"/>
    </source>
</evidence>
<name>A0A0F4G9T5_9PEZI</name>
<sequence length="242" mass="27526">MPPKKLKPKVKEAIDKIFQAEVYQDWESKWPGVDIFQFVKTYRNSIATFHRTWSSQSDEQPLAPPTDIPADMVYTGDAAEQIWLMQREKLKMGFFVDQGRGGRNYERAFVERANEATFTNLMSKKEKTDGKPPTVKDLADWKWVDDHTAFADIEKAVHAGLLRVLVARMLKVAADAEQKGGDALKKVMEMEEKEADAAEGGPFAEHEAEMKIKQVAEAARLMGNASFILRESEEMWKGEKIE</sequence>
<dbReference type="Proteomes" id="UP000033647">
    <property type="component" value="Unassembled WGS sequence"/>
</dbReference>
<gene>
    <name evidence="1" type="ORF">TI39_contig4258g00004</name>
</gene>
<comment type="caution">
    <text evidence="1">The sequence shown here is derived from an EMBL/GenBank/DDBJ whole genome shotgun (WGS) entry which is preliminary data.</text>
</comment>